<accession>A0ABQ3JA89</accession>
<keyword evidence="2 6" id="KW-0418">Kinase</keyword>
<evidence type="ECO:0000256" key="2">
    <source>
        <dbReference type="ARBA" id="ARBA00022777"/>
    </source>
</evidence>
<feature type="transmembrane region" description="Helical" evidence="4">
    <location>
        <begin position="62"/>
        <end position="82"/>
    </location>
</feature>
<evidence type="ECO:0000259" key="5">
    <source>
        <dbReference type="Pfam" id="PF02518"/>
    </source>
</evidence>
<dbReference type="InterPro" id="IPR003594">
    <property type="entry name" value="HATPase_dom"/>
</dbReference>
<proteinExistence type="predicted"/>
<evidence type="ECO:0000313" key="7">
    <source>
        <dbReference type="Proteomes" id="UP000605897"/>
    </source>
</evidence>
<protein>
    <submittedName>
        <fullName evidence="6">Histidine kinase</fullName>
    </submittedName>
</protein>
<dbReference type="Pfam" id="PF02518">
    <property type="entry name" value="HATPase_c"/>
    <property type="match status" value="1"/>
</dbReference>
<gene>
    <name evidence="6" type="ORF">GCM10017786_45640</name>
</gene>
<feature type="transmembrane region" description="Helical" evidence="4">
    <location>
        <begin position="210"/>
        <end position="236"/>
    </location>
</feature>
<reference evidence="7" key="1">
    <citation type="journal article" date="2019" name="Int. J. Syst. Evol. Microbiol.">
        <title>The Global Catalogue of Microorganisms (GCM) 10K type strain sequencing project: providing services to taxonomists for standard genome sequencing and annotation.</title>
        <authorList>
            <consortium name="The Broad Institute Genomics Platform"/>
            <consortium name="The Broad Institute Genome Sequencing Center for Infectious Disease"/>
            <person name="Wu L."/>
            <person name="Ma J."/>
        </authorList>
    </citation>
    <scope>NUCLEOTIDE SEQUENCE [LARGE SCALE GENOMIC DNA]</scope>
    <source>
        <strain evidence="7">CGMCC 4.7677</strain>
    </source>
</reference>
<dbReference type="CDD" id="cd16917">
    <property type="entry name" value="HATPase_UhpB-NarQ-NarX-like"/>
    <property type="match status" value="1"/>
</dbReference>
<keyword evidence="1" id="KW-0808">Transferase</keyword>
<dbReference type="Gene3D" id="3.30.565.10">
    <property type="entry name" value="Histidine kinase-like ATPase, C-terminal domain"/>
    <property type="match status" value="1"/>
</dbReference>
<sequence length="430" mass="44771">MAANFLLALLSKGAGVLASTPRELPEEIDDPEPVSALKRMGAVAASSTDGPRSSLMVRATRYAVLLPLVYRIGVLPIAWVWLVAAHGFVFSATVVAWAGVLGNLAGLVWVLRVPDRSGRATAWLLAADLVLAVGAGVAVSATAPAELYWAAAWVPFLNLTGTVGLWTMCRGVPAGLALVALGVPFQVGLLALGGQLSMWVPPLVSGTGTMLVAVVTAAGTLVLLGVATRLALAIGMRLGVAGERSRTERALHDTVLQALEAMAMHRGGDPAVELDRMRAQARAQAAELRRGLGTPAGGDQGGGQGLAAELTGLATEMAREGLRAQLALSDLADDTLTEARRAAVRDAAREALRNTLKHAGTREVVMRLAEHDGGIAVVIRDHGVGYDEDARPAGFGVSESMTARLTEAGGWCRIDSKPGHGTRVTLWVPR</sequence>
<dbReference type="PANTHER" id="PTHR24421:SF61">
    <property type="entry name" value="OXYGEN SENSOR HISTIDINE KINASE NREB"/>
    <property type="match status" value="1"/>
</dbReference>
<evidence type="ECO:0000313" key="6">
    <source>
        <dbReference type="EMBL" id="GHF06899.1"/>
    </source>
</evidence>
<evidence type="ECO:0000256" key="4">
    <source>
        <dbReference type="SAM" id="Phobius"/>
    </source>
</evidence>
<dbReference type="SUPFAM" id="SSF55874">
    <property type="entry name" value="ATPase domain of HSP90 chaperone/DNA topoisomerase II/histidine kinase"/>
    <property type="match status" value="1"/>
</dbReference>
<dbReference type="Proteomes" id="UP000605897">
    <property type="component" value="Unassembled WGS sequence"/>
</dbReference>
<feature type="transmembrane region" description="Helical" evidence="4">
    <location>
        <begin position="176"/>
        <end position="198"/>
    </location>
</feature>
<feature type="transmembrane region" description="Helical" evidence="4">
    <location>
        <begin position="147"/>
        <end position="169"/>
    </location>
</feature>
<keyword evidence="4" id="KW-0472">Membrane</keyword>
<keyword evidence="4" id="KW-0812">Transmembrane</keyword>
<dbReference type="GO" id="GO:0016301">
    <property type="term" value="F:kinase activity"/>
    <property type="evidence" value="ECO:0007669"/>
    <property type="project" value="UniProtKB-KW"/>
</dbReference>
<dbReference type="InterPro" id="IPR050482">
    <property type="entry name" value="Sensor_HK_TwoCompSys"/>
</dbReference>
<dbReference type="InterPro" id="IPR036890">
    <property type="entry name" value="HATPase_C_sf"/>
</dbReference>
<dbReference type="EMBL" id="BNAU01000005">
    <property type="protein sequence ID" value="GHF06899.1"/>
    <property type="molecule type" value="Genomic_DNA"/>
</dbReference>
<dbReference type="PANTHER" id="PTHR24421">
    <property type="entry name" value="NITRATE/NITRITE SENSOR PROTEIN NARX-RELATED"/>
    <property type="match status" value="1"/>
</dbReference>
<keyword evidence="3" id="KW-0902">Two-component regulatory system</keyword>
<keyword evidence="7" id="KW-1185">Reference proteome</keyword>
<comment type="caution">
    <text evidence="6">The sequence shown here is derived from an EMBL/GenBank/DDBJ whole genome shotgun (WGS) entry which is preliminary data.</text>
</comment>
<organism evidence="6 7">
    <name type="scientific">Amycolatopsis deserti</name>
    <dbReference type="NCBI Taxonomy" id="185696"/>
    <lineage>
        <taxon>Bacteria</taxon>
        <taxon>Bacillati</taxon>
        <taxon>Actinomycetota</taxon>
        <taxon>Actinomycetes</taxon>
        <taxon>Pseudonocardiales</taxon>
        <taxon>Pseudonocardiaceae</taxon>
        <taxon>Amycolatopsis</taxon>
    </lineage>
</organism>
<keyword evidence="4" id="KW-1133">Transmembrane helix</keyword>
<evidence type="ECO:0000256" key="3">
    <source>
        <dbReference type="ARBA" id="ARBA00023012"/>
    </source>
</evidence>
<feature type="transmembrane region" description="Helical" evidence="4">
    <location>
        <begin position="122"/>
        <end position="141"/>
    </location>
</feature>
<feature type="transmembrane region" description="Helical" evidence="4">
    <location>
        <begin position="88"/>
        <end position="110"/>
    </location>
</feature>
<evidence type="ECO:0000256" key="1">
    <source>
        <dbReference type="ARBA" id="ARBA00022679"/>
    </source>
</evidence>
<dbReference type="RefSeq" id="WP_191246658.1">
    <property type="nucleotide sequence ID" value="NZ_BNAU01000005.1"/>
</dbReference>
<feature type="domain" description="Histidine kinase/HSP90-like ATPase" evidence="5">
    <location>
        <begin position="343"/>
        <end position="429"/>
    </location>
</feature>
<name>A0ABQ3JA89_9PSEU</name>